<keyword evidence="2" id="KW-1185">Reference proteome</keyword>
<organism evidence="1 2">
    <name type="scientific">Rickettsia australis (strain Cutlack)</name>
    <dbReference type="NCBI Taxonomy" id="1105110"/>
    <lineage>
        <taxon>Bacteria</taxon>
        <taxon>Pseudomonadati</taxon>
        <taxon>Pseudomonadota</taxon>
        <taxon>Alphaproteobacteria</taxon>
        <taxon>Rickettsiales</taxon>
        <taxon>Rickettsiaceae</taxon>
        <taxon>Rickettsieae</taxon>
        <taxon>Rickettsia</taxon>
        <taxon>spotted fever group</taxon>
    </lineage>
</organism>
<evidence type="ECO:0000313" key="2">
    <source>
        <dbReference type="Proteomes" id="UP000007589"/>
    </source>
</evidence>
<reference evidence="2" key="1">
    <citation type="submission" date="2012-02" db="EMBL/GenBank/DDBJ databases">
        <title>Complete genome sequence of Rickettsia australis strain Cutlack.</title>
        <authorList>
            <person name="Johnson S.L."/>
            <person name="Munk A.C."/>
            <person name="Han S."/>
            <person name="Bruce D.C."/>
            <person name="Dasch G.A."/>
        </authorList>
    </citation>
    <scope>NUCLEOTIDE SEQUENCE [LARGE SCALE GENOMIC DNA]</scope>
    <source>
        <strain evidence="2">Cutlack</strain>
    </source>
</reference>
<protein>
    <submittedName>
        <fullName evidence="1">Uncharacterized protein</fullName>
    </submittedName>
</protein>
<gene>
    <name evidence="1" type="ordered locus">MC5_02630</name>
</gene>
<dbReference type="KEGG" id="rau:MC5_02630"/>
<accession>H8K6J7</accession>
<dbReference type="HOGENOM" id="CLU_214966_0_0_5"/>
<name>H8K6J7_RICAC</name>
<dbReference type="EMBL" id="CP003338">
    <property type="protein sequence ID" value="AFC70890.1"/>
    <property type="molecule type" value="Genomic_DNA"/>
</dbReference>
<dbReference type="Proteomes" id="UP000007589">
    <property type="component" value="Chromosome"/>
</dbReference>
<dbReference type="RefSeq" id="WP_014412422.1">
    <property type="nucleotide sequence ID" value="NC_017058.1"/>
</dbReference>
<evidence type="ECO:0000313" key="1">
    <source>
        <dbReference type="EMBL" id="AFC70890.1"/>
    </source>
</evidence>
<proteinExistence type="predicted"/>
<dbReference type="AlphaFoldDB" id="H8K6J7"/>
<dbReference type="STRING" id="1105110.MC5_02630"/>
<sequence>MKAVFVIDDLLGNLAAYKELQLYRNPQISIITKCKFWLVF</sequence>